<organism evidence="2 3">
    <name type="scientific">Sinanodonta woodiana</name>
    <name type="common">Chinese pond mussel</name>
    <name type="synonym">Anodonta woodiana</name>
    <dbReference type="NCBI Taxonomy" id="1069815"/>
    <lineage>
        <taxon>Eukaryota</taxon>
        <taxon>Metazoa</taxon>
        <taxon>Spiralia</taxon>
        <taxon>Lophotrochozoa</taxon>
        <taxon>Mollusca</taxon>
        <taxon>Bivalvia</taxon>
        <taxon>Autobranchia</taxon>
        <taxon>Heteroconchia</taxon>
        <taxon>Palaeoheterodonta</taxon>
        <taxon>Unionida</taxon>
        <taxon>Unionoidea</taxon>
        <taxon>Unionidae</taxon>
        <taxon>Unioninae</taxon>
        <taxon>Sinanodonta</taxon>
    </lineage>
</organism>
<evidence type="ECO:0000313" key="3">
    <source>
        <dbReference type="Proteomes" id="UP001634394"/>
    </source>
</evidence>
<feature type="region of interest" description="Disordered" evidence="1">
    <location>
        <begin position="146"/>
        <end position="177"/>
    </location>
</feature>
<comment type="caution">
    <text evidence="2">The sequence shown here is derived from an EMBL/GenBank/DDBJ whole genome shotgun (WGS) entry which is preliminary data.</text>
</comment>
<keyword evidence="3" id="KW-1185">Reference proteome</keyword>
<dbReference type="AlphaFoldDB" id="A0ABD3VCA5"/>
<reference evidence="2 3" key="1">
    <citation type="submission" date="2024-11" db="EMBL/GenBank/DDBJ databases">
        <title>Chromosome-level genome assembly of the freshwater bivalve Anodonta woodiana.</title>
        <authorList>
            <person name="Chen X."/>
        </authorList>
    </citation>
    <scope>NUCLEOTIDE SEQUENCE [LARGE SCALE GENOMIC DNA]</scope>
    <source>
        <strain evidence="2">MN2024</strain>
        <tissue evidence="2">Gills</tissue>
    </source>
</reference>
<sequence length="203" mass="22826">MHQSRQNDSLARGSPPAWGSPALTQANLPNWKNAIHPAPPKRILSDTCMYPEDAIQINNCKRRHNSHSQLDNNGCISSKRPRNSFCNTPGTSSSIRFQRSPFLTPPYHLEEHVEHNNFKTPSHAGPSFRTPTHNVYSFRNPKQLFSSPALSSSGRQSLGNRYDTQSPRVDKSCTPGASNDIENYYHPSMVTDPWKCCKPVIRS</sequence>
<dbReference type="EMBL" id="JBJQND010000012">
    <property type="protein sequence ID" value="KAL3859229.1"/>
    <property type="molecule type" value="Genomic_DNA"/>
</dbReference>
<accession>A0ABD3VCA5</accession>
<feature type="region of interest" description="Disordered" evidence="1">
    <location>
        <begin position="1"/>
        <end position="25"/>
    </location>
</feature>
<evidence type="ECO:0000256" key="1">
    <source>
        <dbReference type="SAM" id="MobiDB-lite"/>
    </source>
</evidence>
<gene>
    <name evidence="2" type="ORF">ACJMK2_009458</name>
</gene>
<dbReference type="Proteomes" id="UP001634394">
    <property type="component" value="Unassembled WGS sequence"/>
</dbReference>
<feature type="compositionally biased region" description="Polar residues" evidence="1">
    <location>
        <begin position="146"/>
        <end position="167"/>
    </location>
</feature>
<name>A0ABD3VCA5_SINWO</name>
<evidence type="ECO:0000313" key="2">
    <source>
        <dbReference type="EMBL" id="KAL3859229.1"/>
    </source>
</evidence>
<dbReference type="Pfam" id="PF15502">
    <property type="entry name" value="MPLKIP"/>
    <property type="match status" value="1"/>
</dbReference>
<dbReference type="InterPro" id="IPR028265">
    <property type="entry name" value="TTDN1/SICKLE"/>
</dbReference>
<proteinExistence type="predicted"/>
<protein>
    <submittedName>
        <fullName evidence="2">Uncharacterized protein</fullName>
    </submittedName>
</protein>